<dbReference type="EMBL" id="JABFHI010000007">
    <property type="protein sequence ID" value="NOG32664.1"/>
    <property type="molecule type" value="Genomic_DNA"/>
</dbReference>
<name>A0A7Y3TZ03_9GAMM</name>
<evidence type="ECO:0000313" key="2">
    <source>
        <dbReference type="Proteomes" id="UP000588806"/>
    </source>
</evidence>
<comment type="caution">
    <text evidence="1">The sequence shown here is derived from an EMBL/GenBank/DDBJ whole genome shotgun (WGS) entry which is preliminary data.</text>
</comment>
<proteinExistence type="predicted"/>
<sequence length="46" mass="5375">MQEAPTFERLANQNTFGELQSTWPSQTIPFALLPYDQRDTREAEFV</sequence>
<dbReference type="Proteomes" id="UP000588806">
    <property type="component" value="Unassembled WGS sequence"/>
</dbReference>
<organism evidence="1 2">
    <name type="scientific">Vreelandella azerica</name>
    <dbReference type="NCBI Taxonomy" id="2732867"/>
    <lineage>
        <taxon>Bacteria</taxon>
        <taxon>Pseudomonadati</taxon>
        <taxon>Pseudomonadota</taxon>
        <taxon>Gammaproteobacteria</taxon>
        <taxon>Oceanospirillales</taxon>
        <taxon>Halomonadaceae</taxon>
        <taxon>Vreelandella</taxon>
    </lineage>
</organism>
<evidence type="ECO:0000313" key="1">
    <source>
        <dbReference type="EMBL" id="NOG32664.1"/>
    </source>
</evidence>
<accession>A0A7Y3TZ03</accession>
<dbReference type="RefSeq" id="WP_171703127.1">
    <property type="nucleotide sequence ID" value="NZ_JABFHI010000007.1"/>
</dbReference>
<reference evidence="1 2" key="2">
    <citation type="submission" date="2020-06" db="EMBL/GenBank/DDBJ databases">
        <title>Halomonas songnenensis sp. nov., a moderately halophilic bacterium isolated from saline and alkaline soils.</title>
        <authorList>
            <person name="Jiang J."/>
            <person name="Pan Y."/>
        </authorList>
    </citation>
    <scope>NUCLEOTIDE SEQUENCE [LARGE SCALE GENOMIC DNA]</scope>
    <source>
        <strain evidence="1 2">TBZ9</strain>
    </source>
</reference>
<gene>
    <name evidence="1" type="ORF">HLB35_14500</name>
</gene>
<protein>
    <submittedName>
        <fullName evidence="1">Uncharacterized protein</fullName>
    </submittedName>
</protein>
<reference evidence="1 2" key="1">
    <citation type="submission" date="2020-05" db="EMBL/GenBank/DDBJ databases">
        <authorList>
            <person name="Ruan W."/>
            <person name="Jeon C.O."/>
            <person name="Chun B.H."/>
        </authorList>
    </citation>
    <scope>NUCLEOTIDE SEQUENCE [LARGE SCALE GENOMIC DNA]</scope>
    <source>
        <strain evidence="1 2">TBZ9</strain>
    </source>
</reference>
<keyword evidence="2" id="KW-1185">Reference proteome</keyword>
<dbReference type="AlphaFoldDB" id="A0A7Y3TZ03"/>